<reference evidence="8" key="1">
    <citation type="journal article" date="2019" name="Int. J. Syst. Evol. Microbiol.">
        <title>The Global Catalogue of Microorganisms (GCM) 10K type strain sequencing project: providing services to taxonomists for standard genome sequencing and annotation.</title>
        <authorList>
            <consortium name="The Broad Institute Genomics Platform"/>
            <consortium name="The Broad Institute Genome Sequencing Center for Infectious Disease"/>
            <person name="Wu L."/>
            <person name="Ma J."/>
        </authorList>
    </citation>
    <scope>NUCLEOTIDE SEQUENCE [LARGE SCALE GENOMIC DNA]</scope>
    <source>
        <strain evidence="8">SYNS20</strain>
    </source>
</reference>
<dbReference type="InterPro" id="IPR006076">
    <property type="entry name" value="FAD-dep_OxRdtase"/>
</dbReference>
<gene>
    <name evidence="7" type="ORF">ACFQVC_07520</name>
</gene>
<evidence type="ECO:0000256" key="3">
    <source>
        <dbReference type="ARBA" id="ARBA00022827"/>
    </source>
</evidence>
<evidence type="ECO:0000259" key="6">
    <source>
        <dbReference type="Pfam" id="PF01266"/>
    </source>
</evidence>
<dbReference type="SUPFAM" id="SSF51905">
    <property type="entry name" value="FAD/NAD(P)-binding domain"/>
    <property type="match status" value="1"/>
</dbReference>
<dbReference type="Gene3D" id="3.30.9.10">
    <property type="entry name" value="D-Amino Acid Oxidase, subunit A, domain 2"/>
    <property type="match status" value="1"/>
</dbReference>
<feature type="region of interest" description="Disordered" evidence="5">
    <location>
        <begin position="110"/>
        <end position="141"/>
    </location>
</feature>
<dbReference type="InterPro" id="IPR045170">
    <property type="entry name" value="MTOX"/>
</dbReference>
<evidence type="ECO:0000256" key="2">
    <source>
        <dbReference type="ARBA" id="ARBA00022630"/>
    </source>
</evidence>
<protein>
    <submittedName>
        <fullName evidence="7">NAD(P)/FAD-dependent oxidoreductase</fullName>
        <ecNumber evidence="7">1.-.-.-</ecNumber>
    </submittedName>
</protein>
<evidence type="ECO:0000313" key="7">
    <source>
        <dbReference type="EMBL" id="MFC7304062.1"/>
    </source>
</evidence>
<keyword evidence="8" id="KW-1185">Reference proteome</keyword>
<dbReference type="Pfam" id="PF01266">
    <property type="entry name" value="DAO"/>
    <property type="match status" value="1"/>
</dbReference>
<feature type="region of interest" description="Disordered" evidence="5">
    <location>
        <begin position="434"/>
        <end position="454"/>
    </location>
</feature>
<keyword evidence="2" id="KW-0285">Flavoprotein</keyword>
<keyword evidence="4 7" id="KW-0560">Oxidoreductase</keyword>
<dbReference type="InterPro" id="IPR036188">
    <property type="entry name" value="FAD/NAD-bd_sf"/>
</dbReference>
<dbReference type="PANTHER" id="PTHR10961:SF10">
    <property type="entry name" value="FAD DEPENDENT OXIDOREDUCTASE DOMAIN-CONTAINING PROTEIN"/>
    <property type="match status" value="1"/>
</dbReference>
<dbReference type="Gene3D" id="3.50.50.60">
    <property type="entry name" value="FAD/NAD(P)-binding domain"/>
    <property type="match status" value="1"/>
</dbReference>
<comment type="cofactor">
    <cofactor evidence="1">
        <name>FAD</name>
        <dbReference type="ChEBI" id="CHEBI:57692"/>
    </cofactor>
</comment>
<evidence type="ECO:0000256" key="5">
    <source>
        <dbReference type="SAM" id="MobiDB-lite"/>
    </source>
</evidence>
<dbReference type="EC" id="1.-.-.-" evidence="7"/>
<evidence type="ECO:0000256" key="1">
    <source>
        <dbReference type="ARBA" id="ARBA00001974"/>
    </source>
</evidence>
<dbReference type="RefSeq" id="WP_381827876.1">
    <property type="nucleotide sequence ID" value="NZ_JBHTCF010000002.1"/>
</dbReference>
<dbReference type="Proteomes" id="UP001596523">
    <property type="component" value="Unassembled WGS sequence"/>
</dbReference>
<dbReference type="GO" id="GO:0016491">
    <property type="term" value="F:oxidoreductase activity"/>
    <property type="evidence" value="ECO:0007669"/>
    <property type="project" value="UniProtKB-KW"/>
</dbReference>
<feature type="compositionally biased region" description="Gly residues" evidence="5">
    <location>
        <begin position="125"/>
        <end position="138"/>
    </location>
</feature>
<evidence type="ECO:0000256" key="4">
    <source>
        <dbReference type="ARBA" id="ARBA00023002"/>
    </source>
</evidence>
<keyword evidence="3" id="KW-0274">FAD</keyword>
<name>A0ABW2JE15_9ACTN</name>
<dbReference type="EMBL" id="JBHTCF010000002">
    <property type="protein sequence ID" value="MFC7304062.1"/>
    <property type="molecule type" value="Genomic_DNA"/>
</dbReference>
<comment type="caution">
    <text evidence="7">The sequence shown here is derived from an EMBL/GenBank/DDBJ whole genome shotgun (WGS) entry which is preliminary data.</text>
</comment>
<proteinExistence type="predicted"/>
<sequence length="454" mass="48715">MAEAENVEVVVVGAGMFGAAAAKYLSRAGADVLVVGPGEPERHATAGLREFGAHFDEARIVRRLGWDRFWGTVDTRSTERLRHIEAESGTAFFQECGALALMAQSHAGQVQTMLRESADDSDSGSGDGNRNGNGGGNGVTVERIPEADLRREFPPLGLPPLQGGVEGLLERKGAGYVSPRRLVQAQLDLAVAAGGRLRRGSVTAVRRDESTGLWRLYVEGSGATGSTIGAEKVLVAAGSLVNQSGALPPGHALDLHAFTEPNVFFELDGTQLDRFMGLPAVVTMDPEDRGDANLSHYLLPPVRYADGTWRMKIGPGMQPIVRELRSAQEMLTWYAEQRITPEQRDVLTELMRLMAPGLEPVSVREACCIIDKTHSHHPYIGHLDEDGTLSVAVGGNGRGARGSDEIGRLASRVVLGQRWDFPLPQEVVAPQRAAPLPRGAGSRPEFSVPPFGLC</sequence>
<accession>A0ABW2JE15</accession>
<feature type="domain" description="FAD dependent oxidoreductase" evidence="6">
    <location>
        <begin position="9"/>
        <end position="410"/>
    </location>
</feature>
<evidence type="ECO:0000313" key="8">
    <source>
        <dbReference type="Proteomes" id="UP001596523"/>
    </source>
</evidence>
<organism evidence="7 8">
    <name type="scientific">Streptomyces monticola</name>
    <dbReference type="NCBI Taxonomy" id="2666263"/>
    <lineage>
        <taxon>Bacteria</taxon>
        <taxon>Bacillati</taxon>
        <taxon>Actinomycetota</taxon>
        <taxon>Actinomycetes</taxon>
        <taxon>Kitasatosporales</taxon>
        <taxon>Streptomycetaceae</taxon>
        <taxon>Streptomyces</taxon>
    </lineage>
</organism>
<dbReference type="PANTHER" id="PTHR10961">
    <property type="entry name" value="PEROXISOMAL SARCOSINE OXIDASE"/>
    <property type="match status" value="1"/>
</dbReference>